<gene>
    <name evidence="12" type="ORF">TrRE_jg11971</name>
</gene>
<feature type="transmembrane region" description="Helical" evidence="9">
    <location>
        <begin position="577"/>
        <end position="597"/>
    </location>
</feature>
<dbReference type="InterPro" id="IPR017978">
    <property type="entry name" value="GPCR_3_C"/>
</dbReference>
<keyword evidence="10" id="KW-0732">Signal</keyword>
<evidence type="ECO:0000256" key="7">
    <source>
        <dbReference type="ARBA" id="ARBA00023180"/>
    </source>
</evidence>
<dbReference type="CDD" id="cd15047">
    <property type="entry name" value="7tmC_GABA-B-like"/>
    <property type="match status" value="1"/>
</dbReference>
<keyword evidence="5 9" id="KW-0472">Membrane</keyword>
<evidence type="ECO:0000256" key="8">
    <source>
        <dbReference type="ARBA" id="ARBA00023224"/>
    </source>
</evidence>
<dbReference type="GO" id="GO:0038039">
    <property type="term" value="C:G protein-coupled receptor heterodimeric complex"/>
    <property type="evidence" value="ECO:0007669"/>
    <property type="project" value="TreeGrafter"/>
</dbReference>
<dbReference type="OrthoDB" id="48903at2759"/>
<dbReference type="SUPFAM" id="SSF53822">
    <property type="entry name" value="Periplasmic binding protein-like I"/>
    <property type="match status" value="1"/>
</dbReference>
<comment type="caution">
    <text evidence="12">The sequence shown here is derived from an EMBL/GenBank/DDBJ whole genome shotgun (WGS) entry which is preliminary data.</text>
</comment>
<dbReference type="GO" id="GO:0004965">
    <property type="term" value="F:G protein-coupled GABA receptor activity"/>
    <property type="evidence" value="ECO:0007669"/>
    <property type="project" value="InterPro"/>
</dbReference>
<feature type="transmembrane region" description="Helical" evidence="9">
    <location>
        <begin position="747"/>
        <end position="768"/>
    </location>
</feature>
<dbReference type="Gene3D" id="3.40.50.2300">
    <property type="match status" value="2"/>
</dbReference>
<evidence type="ECO:0000256" key="2">
    <source>
        <dbReference type="ARBA" id="ARBA00022692"/>
    </source>
</evidence>
<keyword evidence="3 9" id="KW-1133">Transmembrane helix</keyword>
<feature type="chain" id="PRO_5040929470" description="G-protein coupled receptors family 3 profile domain-containing protein" evidence="10">
    <location>
        <begin position="21"/>
        <end position="854"/>
    </location>
</feature>
<feature type="non-terminal residue" evidence="12">
    <location>
        <position position="854"/>
    </location>
</feature>
<feature type="transmembrane region" description="Helical" evidence="9">
    <location>
        <begin position="609"/>
        <end position="636"/>
    </location>
</feature>
<dbReference type="EMBL" id="BRXZ01000795">
    <property type="protein sequence ID" value="GMH54084.1"/>
    <property type="molecule type" value="Genomic_DNA"/>
</dbReference>
<dbReference type="Pfam" id="PF00003">
    <property type="entry name" value="7tm_3"/>
    <property type="match status" value="1"/>
</dbReference>
<protein>
    <recommendedName>
        <fullName evidence="11">G-protein coupled receptors family 3 profile domain-containing protein</fullName>
    </recommendedName>
</protein>
<dbReference type="PROSITE" id="PS50259">
    <property type="entry name" value="G_PROTEIN_RECEP_F3_4"/>
    <property type="match status" value="1"/>
</dbReference>
<dbReference type="PRINTS" id="PR01176">
    <property type="entry name" value="GABABRECEPTR"/>
</dbReference>
<evidence type="ECO:0000313" key="12">
    <source>
        <dbReference type="EMBL" id="GMH54084.1"/>
    </source>
</evidence>
<keyword evidence="8" id="KW-0807">Transducer</keyword>
<feature type="transmembrane region" description="Helical" evidence="9">
    <location>
        <begin position="716"/>
        <end position="735"/>
    </location>
</feature>
<keyword evidence="2 9" id="KW-0812">Transmembrane</keyword>
<evidence type="ECO:0000256" key="6">
    <source>
        <dbReference type="ARBA" id="ARBA00023170"/>
    </source>
</evidence>
<evidence type="ECO:0000313" key="13">
    <source>
        <dbReference type="Proteomes" id="UP001165082"/>
    </source>
</evidence>
<keyword evidence="4" id="KW-0297">G-protein coupled receptor</keyword>
<evidence type="ECO:0000256" key="9">
    <source>
        <dbReference type="SAM" id="Phobius"/>
    </source>
</evidence>
<dbReference type="AlphaFoldDB" id="A0A9W6ZP87"/>
<evidence type="ECO:0000256" key="10">
    <source>
        <dbReference type="SAM" id="SignalP"/>
    </source>
</evidence>
<evidence type="ECO:0000256" key="1">
    <source>
        <dbReference type="ARBA" id="ARBA00004141"/>
    </source>
</evidence>
<reference evidence="12" key="1">
    <citation type="submission" date="2022-07" db="EMBL/GenBank/DDBJ databases">
        <title>Genome analysis of Parmales, a sister group of diatoms, reveals the evolutionary specialization of diatoms from phago-mixotrophs to photoautotrophs.</title>
        <authorList>
            <person name="Ban H."/>
            <person name="Sato S."/>
            <person name="Yoshikawa S."/>
            <person name="Kazumasa Y."/>
            <person name="Nakamura Y."/>
            <person name="Ichinomiya M."/>
            <person name="Saitoh K."/>
            <person name="Sato N."/>
            <person name="Blanc-Mathieu R."/>
            <person name="Endo H."/>
            <person name="Kuwata A."/>
            <person name="Ogata H."/>
        </authorList>
    </citation>
    <scope>NUCLEOTIDE SEQUENCE</scope>
</reference>
<feature type="signal peptide" evidence="10">
    <location>
        <begin position="1"/>
        <end position="20"/>
    </location>
</feature>
<evidence type="ECO:0000256" key="4">
    <source>
        <dbReference type="ARBA" id="ARBA00023040"/>
    </source>
</evidence>
<dbReference type="InterPro" id="IPR028082">
    <property type="entry name" value="Peripla_BP_I"/>
</dbReference>
<evidence type="ECO:0000256" key="3">
    <source>
        <dbReference type="ARBA" id="ARBA00022989"/>
    </source>
</evidence>
<comment type="subcellular location">
    <subcellularLocation>
        <location evidence="1">Membrane</location>
        <topology evidence="1">Multi-pass membrane protein</topology>
    </subcellularLocation>
</comment>
<feature type="transmembrane region" description="Helical" evidence="9">
    <location>
        <begin position="543"/>
        <end position="565"/>
    </location>
</feature>
<sequence length="854" mass="92010">MKNLIITLALTVMIASVTLSSSLPLTTSTNRRATNNLYNLEVDGRDYCPAFNTSFQIVAPMQMSSNDGNFQTSYSQFLASNLMADRINTMSCGVVASKEEGKEKAPMFLDVLGIADEKNAIKAAHIVNVSATLNLRDGQPFGYKGAYSSGVAKGMVDLMLQNEKMGIFPGSSSTSIFAGNTLIFGMLIPSNTFLVPVFDVFGSTLSDGLGLRNVSYVSDARGLTTGICNTIPQFAAVNEMEVINSWSFTDEEFKDEAIMDDVVNTLNESNVELVIFCTYIEGCLGMVKGYTRANWYPKAGAFIICTGDTIFEDEAGSSLLDLTGVSLWSPSIPVEDAFVGWSPLEFANEYEGQNGVPPTYQAAAAAGSMSIWAQAINATGSTNSTILSEYVADPANQPFKTVYGNVSFNENGQNNGKAFLVQYQIVDSGAANDPQDISARNLQTAPLSFDPLTLLPKIVYPPNANSVPINFPAPTSPQRKCQTNGLITTTGLCQSSGGTCLTSGVCQCPPAFDSVFDPATGFPVCVLKLDTEYDYIGITLRSIGYALMAIIMACCMAIVVWIAVFRKDRIIRASQPLFMVIVLLGVFLYAAAIFPLTADDEWTDVSDGNIIWCMSTIWLGAIGFVLIFAALFSKAWRINKIFSNSSMKRVVIRPLDVVWPMAALGTVMVGVMLVFTLVPECPYTWETTVQTNSFGQMISSSGRCEPLPFSTGMDGAVAAVQLVALGLCCWQFYMCRNVSVDYSESKWISYAVLSTLQVIAIALPFQFMDLSPDSMFLVMLLKFTIICVAVLVFVFAPKIYYWYREKWPPKPKPMTEAERVKAAANARVSGTAGGGALRSGAFGGGVGGGGGGGG</sequence>
<evidence type="ECO:0000259" key="11">
    <source>
        <dbReference type="PROSITE" id="PS50259"/>
    </source>
</evidence>
<dbReference type="PANTHER" id="PTHR10519:SF20">
    <property type="entry name" value="G-PROTEIN COUPLED RECEPTOR 156-RELATED"/>
    <property type="match status" value="1"/>
</dbReference>
<feature type="domain" description="G-protein coupled receptors family 3 profile" evidence="11">
    <location>
        <begin position="613"/>
        <end position="800"/>
    </location>
</feature>
<keyword evidence="6" id="KW-0675">Receptor</keyword>
<keyword evidence="13" id="KW-1185">Reference proteome</keyword>
<dbReference type="InterPro" id="IPR002455">
    <property type="entry name" value="GPCR3_GABA-B"/>
</dbReference>
<feature type="transmembrane region" description="Helical" evidence="9">
    <location>
        <begin position="774"/>
        <end position="796"/>
    </location>
</feature>
<keyword evidence="7" id="KW-0325">Glycoprotein</keyword>
<evidence type="ECO:0000256" key="5">
    <source>
        <dbReference type="ARBA" id="ARBA00023136"/>
    </source>
</evidence>
<organism evidence="12 13">
    <name type="scientific">Triparma retinervis</name>
    <dbReference type="NCBI Taxonomy" id="2557542"/>
    <lineage>
        <taxon>Eukaryota</taxon>
        <taxon>Sar</taxon>
        <taxon>Stramenopiles</taxon>
        <taxon>Ochrophyta</taxon>
        <taxon>Bolidophyceae</taxon>
        <taxon>Parmales</taxon>
        <taxon>Triparmaceae</taxon>
        <taxon>Triparma</taxon>
    </lineage>
</organism>
<dbReference type="Proteomes" id="UP001165082">
    <property type="component" value="Unassembled WGS sequence"/>
</dbReference>
<name>A0A9W6ZP87_9STRA</name>
<dbReference type="PANTHER" id="PTHR10519">
    <property type="entry name" value="GABA-B RECEPTOR"/>
    <property type="match status" value="1"/>
</dbReference>
<proteinExistence type="predicted"/>
<feature type="transmembrane region" description="Helical" evidence="9">
    <location>
        <begin position="657"/>
        <end position="678"/>
    </location>
</feature>
<accession>A0A9W6ZP87</accession>